<dbReference type="Proteomes" id="UP000762676">
    <property type="component" value="Unassembled WGS sequence"/>
</dbReference>
<dbReference type="AlphaFoldDB" id="A0AAV4F1R2"/>
<keyword evidence="3" id="KW-1185">Reference proteome</keyword>
<organism evidence="2 3">
    <name type="scientific">Elysia marginata</name>
    <dbReference type="NCBI Taxonomy" id="1093978"/>
    <lineage>
        <taxon>Eukaryota</taxon>
        <taxon>Metazoa</taxon>
        <taxon>Spiralia</taxon>
        <taxon>Lophotrochozoa</taxon>
        <taxon>Mollusca</taxon>
        <taxon>Gastropoda</taxon>
        <taxon>Heterobranchia</taxon>
        <taxon>Euthyneura</taxon>
        <taxon>Panpulmonata</taxon>
        <taxon>Sacoglossa</taxon>
        <taxon>Placobranchoidea</taxon>
        <taxon>Plakobranchidae</taxon>
        <taxon>Elysia</taxon>
    </lineage>
</organism>
<evidence type="ECO:0000256" key="1">
    <source>
        <dbReference type="SAM" id="MobiDB-lite"/>
    </source>
</evidence>
<feature type="region of interest" description="Disordered" evidence="1">
    <location>
        <begin position="1"/>
        <end position="49"/>
    </location>
</feature>
<feature type="compositionally biased region" description="Acidic residues" evidence="1">
    <location>
        <begin position="23"/>
        <end position="44"/>
    </location>
</feature>
<feature type="compositionally biased region" description="Low complexity" evidence="1">
    <location>
        <begin position="10"/>
        <end position="21"/>
    </location>
</feature>
<evidence type="ECO:0000313" key="2">
    <source>
        <dbReference type="EMBL" id="GFR67342.1"/>
    </source>
</evidence>
<dbReference type="EMBL" id="BMAT01007596">
    <property type="protein sequence ID" value="GFR67342.1"/>
    <property type="molecule type" value="Genomic_DNA"/>
</dbReference>
<proteinExistence type="predicted"/>
<evidence type="ECO:0000313" key="3">
    <source>
        <dbReference type="Proteomes" id="UP000762676"/>
    </source>
</evidence>
<comment type="caution">
    <text evidence="2">The sequence shown here is derived from an EMBL/GenBank/DDBJ whole genome shotgun (WGS) entry which is preliminary data.</text>
</comment>
<accession>A0AAV4F1R2</accession>
<reference evidence="2 3" key="1">
    <citation type="journal article" date="2021" name="Elife">
        <title>Chloroplast acquisition without the gene transfer in kleptoplastic sea slugs, Plakobranchus ocellatus.</title>
        <authorList>
            <person name="Maeda T."/>
            <person name="Takahashi S."/>
            <person name="Yoshida T."/>
            <person name="Shimamura S."/>
            <person name="Takaki Y."/>
            <person name="Nagai Y."/>
            <person name="Toyoda A."/>
            <person name="Suzuki Y."/>
            <person name="Arimoto A."/>
            <person name="Ishii H."/>
            <person name="Satoh N."/>
            <person name="Nishiyama T."/>
            <person name="Hasebe M."/>
            <person name="Maruyama T."/>
            <person name="Minagawa J."/>
            <person name="Obokata J."/>
            <person name="Shigenobu S."/>
        </authorList>
    </citation>
    <scope>NUCLEOTIDE SEQUENCE [LARGE SCALE GENOMIC DNA]</scope>
</reference>
<sequence>MAFNLLANLTRSSPSTNNSSPVDAEEGELDESDFENGPEEEEEGSGMTAASIFFKRKMADIVDLVSDGEHGDDIPGPTRAELKPSVCSHEEAWFKQAFCSPDEVIDSSIPEEHVKNFQDLIWNTPHDRMVPGYGNFYS</sequence>
<gene>
    <name evidence="2" type="ORF">ElyMa_003703300</name>
</gene>
<protein>
    <submittedName>
        <fullName evidence="2">Uncharacterized protein</fullName>
    </submittedName>
</protein>
<name>A0AAV4F1R2_9GAST</name>